<feature type="domain" description="Reverse transcriptase" evidence="4">
    <location>
        <begin position="1"/>
        <end position="274"/>
    </location>
</feature>
<dbReference type="AlphaFoldDB" id="A0A1G6PIU0"/>
<evidence type="ECO:0000256" key="2">
    <source>
        <dbReference type="HAMAP-Rule" id="MF_00161"/>
    </source>
</evidence>
<dbReference type="OrthoDB" id="9793236at2"/>
<dbReference type="PROSITE" id="PS00855">
    <property type="entry name" value="SPASE_II"/>
    <property type="match status" value="1"/>
</dbReference>
<comment type="catalytic activity">
    <reaction evidence="2">
        <text>Release of signal peptides from bacterial membrane prolipoproteins. Hydrolyzes -Xaa-Yaa-Zaa-|-(S,diacylglyceryl)Cys-, in which Xaa is hydrophobic (preferably Leu), and Yaa (Ala or Ser) and Zaa (Gly or Ala) have small, neutral side chains.</text>
        <dbReference type="EC" id="3.4.23.36"/>
    </reaction>
</comment>
<dbReference type="UniPathway" id="UPA00665"/>
<evidence type="ECO:0000256" key="1">
    <source>
        <dbReference type="ARBA" id="ARBA00034120"/>
    </source>
</evidence>
<proteinExistence type="inferred from homology"/>
<dbReference type="GO" id="GO:0006508">
    <property type="term" value="P:proteolysis"/>
    <property type="evidence" value="ECO:0007669"/>
    <property type="project" value="UniProtKB-KW"/>
</dbReference>
<keyword evidence="6" id="KW-1185">Reference proteome</keyword>
<comment type="caution">
    <text evidence="2">Lacks conserved residue(s) required for the propagation of feature annotation.</text>
</comment>
<dbReference type="PROSITE" id="PS50878">
    <property type="entry name" value="RT_POL"/>
    <property type="match status" value="1"/>
</dbReference>
<dbReference type="Pfam" id="PF00078">
    <property type="entry name" value="RVT_1"/>
    <property type="match status" value="1"/>
</dbReference>
<comment type="similarity">
    <text evidence="1">Belongs to the bacterial reverse transcriptase family.</text>
</comment>
<dbReference type="EC" id="3.4.23.36" evidence="2"/>
<feature type="signal peptide" evidence="3">
    <location>
        <begin position="1"/>
        <end position="21"/>
    </location>
</feature>
<keyword evidence="2" id="KW-1133">Transmembrane helix</keyword>
<feature type="transmembrane region" description="Helical" evidence="2">
    <location>
        <begin position="71"/>
        <end position="89"/>
    </location>
</feature>
<accession>A0A1G6PIU0</accession>
<dbReference type="EMBL" id="FMYK01000017">
    <property type="protein sequence ID" value="SDC80140.1"/>
    <property type="molecule type" value="Genomic_DNA"/>
</dbReference>
<dbReference type="GO" id="GO:0004190">
    <property type="term" value="F:aspartic-type endopeptidase activity"/>
    <property type="evidence" value="ECO:0007669"/>
    <property type="project" value="UniProtKB-UniRule"/>
</dbReference>
<keyword evidence="2" id="KW-0472">Membrane</keyword>
<keyword evidence="2" id="KW-0378">Hydrolase</keyword>
<evidence type="ECO:0000256" key="3">
    <source>
        <dbReference type="SAM" id="SignalP"/>
    </source>
</evidence>
<keyword evidence="5" id="KW-0695">RNA-directed DNA polymerase</keyword>
<organism evidence="5 6">
    <name type="scientific">Acinetobacter marinus</name>
    <dbReference type="NCBI Taxonomy" id="281375"/>
    <lineage>
        <taxon>Bacteria</taxon>
        <taxon>Pseudomonadati</taxon>
        <taxon>Pseudomonadota</taxon>
        <taxon>Gammaproteobacteria</taxon>
        <taxon>Moraxellales</taxon>
        <taxon>Moraxellaceae</taxon>
        <taxon>Acinetobacter</taxon>
    </lineage>
</organism>
<keyword evidence="2" id="KW-0645">Protease</keyword>
<dbReference type="InterPro" id="IPR043502">
    <property type="entry name" value="DNA/RNA_pol_sf"/>
</dbReference>
<comment type="function">
    <text evidence="2">This protein specifically catalyzes the removal of signal peptides from prolipoproteins.</text>
</comment>
<gene>
    <name evidence="2" type="primary">lspA</name>
    <name evidence="5" type="ORF">SAMN05421749_1179</name>
</gene>
<evidence type="ECO:0000313" key="6">
    <source>
        <dbReference type="Proteomes" id="UP000242317"/>
    </source>
</evidence>
<dbReference type="GO" id="GO:0005886">
    <property type="term" value="C:plasma membrane"/>
    <property type="evidence" value="ECO:0007669"/>
    <property type="project" value="UniProtKB-SubCell"/>
</dbReference>
<comment type="subcellular location">
    <subcellularLocation>
        <location evidence="2">Cell membrane</location>
        <topology evidence="2">Multi-pass membrane protein</topology>
    </subcellularLocation>
</comment>
<dbReference type="CDD" id="cd01651">
    <property type="entry name" value="RT_G2_intron"/>
    <property type="match status" value="1"/>
</dbReference>
<dbReference type="Proteomes" id="UP000242317">
    <property type="component" value="Unassembled WGS sequence"/>
</dbReference>
<comment type="similarity">
    <text evidence="2">Belongs to the peptidase A8 family.</text>
</comment>
<name>A0A1G6PIU0_9GAMM</name>
<dbReference type="GO" id="GO:0003964">
    <property type="term" value="F:RNA-directed DNA polymerase activity"/>
    <property type="evidence" value="ECO:0007669"/>
    <property type="project" value="UniProtKB-KW"/>
</dbReference>
<feature type="chain" id="PRO_5017202846" description="Lipoprotein signal peptidase" evidence="3">
    <location>
        <begin position="22"/>
        <end position="401"/>
    </location>
</feature>
<dbReference type="InterPro" id="IPR013597">
    <property type="entry name" value="Mat_intron_G2"/>
</dbReference>
<evidence type="ECO:0000313" key="5">
    <source>
        <dbReference type="EMBL" id="SDC80140.1"/>
    </source>
</evidence>
<dbReference type="PRINTS" id="PR00781">
    <property type="entry name" value="LIPOSIGPTASE"/>
</dbReference>
<dbReference type="InterPro" id="IPR051083">
    <property type="entry name" value="GrpII_Intron_Splice-Mob/Def"/>
</dbReference>
<keyword evidence="5" id="KW-0548">Nucleotidyltransferase</keyword>
<protein>
    <recommendedName>
        <fullName evidence="2">Lipoprotein signal peptidase</fullName>
        <ecNumber evidence="2">3.4.23.36</ecNumber>
    </recommendedName>
    <alternativeName>
        <fullName evidence="2">Prolipoprotein signal peptidase</fullName>
    </alternativeName>
    <alternativeName>
        <fullName evidence="2">Signal peptidase II</fullName>
        <shortName evidence="2">SPase II</shortName>
    </alternativeName>
</protein>
<comment type="pathway">
    <text evidence="2">Protein modification; lipoprotein biosynthesis (signal peptide cleavage).</text>
</comment>
<dbReference type="Pfam" id="PF08388">
    <property type="entry name" value="GIIM"/>
    <property type="match status" value="1"/>
</dbReference>
<keyword evidence="5" id="KW-0808">Transferase</keyword>
<dbReference type="InterPro" id="IPR001872">
    <property type="entry name" value="Peptidase_A8"/>
</dbReference>
<dbReference type="NCBIfam" id="TIGR00077">
    <property type="entry name" value="lspA"/>
    <property type="match status" value="1"/>
</dbReference>
<dbReference type="SUPFAM" id="SSF56672">
    <property type="entry name" value="DNA/RNA polymerases"/>
    <property type="match status" value="1"/>
</dbReference>
<dbReference type="InterPro" id="IPR000477">
    <property type="entry name" value="RT_dom"/>
</dbReference>
<dbReference type="PANTHER" id="PTHR34047:SF3">
    <property type="entry name" value="BLR2052 PROTEIN"/>
    <property type="match status" value="1"/>
</dbReference>
<keyword evidence="3" id="KW-0732">Signal</keyword>
<evidence type="ECO:0000259" key="4">
    <source>
        <dbReference type="PROSITE" id="PS50878"/>
    </source>
</evidence>
<keyword evidence="2" id="KW-0812">Transmembrane</keyword>
<dbReference type="HAMAP" id="MF_00161">
    <property type="entry name" value="LspA"/>
    <property type="match status" value="1"/>
</dbReference>
<dbReference type="PANTHER" id="PTHR34047">
    <property type="entry name" value="NUCLEAR INTRON MATURASE 1, MITOCHONDRIAL-RELATED"/>
    <property type="match status" value="1"/>
</dbReference>
<keyword evidence="2" id="KW-1003">Cell membrane</keyword>
<reference evidence="6" key="1">
    <citation type="submission" date="2016-09" db="EMBL/GenBank/DDBJ databases">
        <authorList>
            <person name="Varghese N."/>
            <person name="Submissions S."/>
        </authorList>
    </citation>
    <scope>NUCLEOTIDE SEQUENCE [LARGE SCALE GENOMIC DNA]</scope>
    <source>
        <strain evidence="6">ANC 3699</strain>
    </source>
</reference>
<keyword evidence="2" id="KW-0064">Aspartyl protease</keyword>
<sequence length="401" mass="46594">MSIFGKHLSPYALLSISGLLAASDQAIKWLVQQSMAYGESISVTSFFNWVHVWNTGAAFSLFANGGGWQRYFFIGIAVVVSIFLIKLILENRHKGEAIAYSLILGGAMGNLIDRVFRGYVVEFDIKGLFDNIDHDLLMRALKKHCEIPWILLYVQRWLKAPMQHINGHLLERNRGTPRGGVVSPLLANLFMHYAFDMWITKHLQSVRFCRYADDGVIHCRSLSQAKLVLQKIDARFRECGLELHPDKTKIVYCQDINRRKAYPDVQFTFLGYTFRPRKAVDKYKRVYVNFSPAVSRDALKAMRQTIRKWHLHLMCNRELSDLSAIFNPILQGWQQYYGRFHGSAMSAIWQHMNAYLIRWMRRKYKNLARHKRRARYALGRLARDFPNAFVHWKMGCLPSVG</sequence>